<proteinExistence type="predicted"/>
<keyword evidence="4" id="KW-1185">Reference proteome</keyword>
<dbReference type="InterPro" id="IPR014752">
    <property type="entry name" value="Arrestin-like_C"/>
</dbReference>
<reference evidence="3" key="1">
    <citation type="submission" date="2023-07" db="EMBL/GenBank/DDBJ databases">
        <authorList>
            <consortium name="AG Swart"/>
            <person name="Singh M."/>
            <person name="Singh A."/>
            <person name="Seah K."/>
            <person name="Emmerich C."/>
        </authorList>
    </citation>
    <scope>NUCLEOTIDE SEQUENCE</scope>
    <source>
        <strain evidence="3">DP1</strain>
    </source>
</reference>
<dbReference type="Gene3D" id="2.60.40.640">
    <property type="match status" value="2"/>
</dbReference>
<dbReference type="SMART" id="SM01017">
    <property type="entry name" value="Arrestin_C"/>
    <property type="match status" value="1"/>
</dbReference>
<dbReference type="InterPro" id="IPR011022">
    <property type="entry name" value="Arrestin_C-like"/>
</dbReference>
<dbReference type="AlphaFoldDB" id="A0AAD1UMA3"/>
<evidence type="ECO:0000313" key="4">
    <source>
        <dbReference type="Proteomes" id="UP001295684"/>
    </source>
</evidence>
<sequence>MGNNEGRPKFEHGDIYLQLDQPYVMSGATLTGNVHINLSQPYPARSLEIGIKGKEKVKWERRRRNGKHRSTQRISKSDILIFQIFEIYRFDNGVALPGQYTIPFNLIIPGGLPASVFYSGRSNSKAVIDYSIKAMIRQPESTRAKEMSFKSSIIVKEIPYAHENISQSIESNIMSNCGCTNNGPVKCRFRFPKNSYAINEVVTVQCSIDNSQCNMPIQNIRIKIKQYVNLRSDWHTLNRSYTKAERLYDGISANESTGEYARELNLDLSTIPGTMNDGVFHGMFTDLDEERKLTKYLQPSTSGKYMTISYILSVKLIYNISCGEQPGCEIPLHIQAAELPPSNIIQAPDGWNPVILGGDHHGVPIEAPVPEMLPEANPEVQMELPLPMADLPEHPAAPPQKIIENECKEPLLKKDELS</sequence>
<dbReference type="PANTHER" id="PTHR11188">
    <property type="entry name" value="ARRESTIN DOMAIN CONTAINING PROTEIN"/>
    <property type="match status" value="1"/>
</dbReference>
<evidence type="ECO:0000256" key="1">
    <source>
        <dbReference type="SAM" id="MobiDB-lite"/>
    </source>
</evidence>
<accession>A0AAD1UMA3</accession>
<evidence type="ECO:0000259" key="2">
    <source>
        <dbReference type="SMART" id="SM01017"/>
    </source>
</evidence>
<dbReference type="Pfam" id="PF00339">
    <property type="entry name" value="Arrestin_N"/>
    <property type="match status" value="1"/>
</dbReference>
<dbReference type="PANTHER" id="PTHR11188:SF17">
    <property type="entry name" value="FI21816P1"/>
    <property type="match status" value="1"/>
</dbReference>
<dbReference type="EMBL" id="CAMPGE010012573">
    <property type="protein sequence ID" value="CAI2371342.1"/>
    <property type="molecule type" value="Genomic_DNA"/>
</dbReference>
<dbReference type="Proteomes" id="UP001295684">
    <property type="component" value="Unassembled WGS sequence"/>
</dbReference>
<dbReference type="Pfam" id="PF02752">
    <property type="entry name" value="Arrestin_C"/>
    <property type="match status" value="1"/>
</dbReference>
<protein>
    <recommendedName>
        <fullName evidence="2">Arrestin C-terminal-like domain-containing protein</fullName>
    </recommendedName>
</protein>
<organism evidence="3 4">
    <name type="scientific">Euplotes crassus</name>
    <dbReference type="NCBI Taxonomy" id="5936"/>
    <lineage>
        <taxon>Eukaryota</taxon>
        <taxon>Sar</taxon>
        <taxon>Alveolata</taxon>
        <taxon>Ciliophora</taxon>
        <taxon>Intramacronucleata</taxon>
        <taxon>Spirotrichea</taxon>
        <taxon>Hypotrichia</taxon>
        <taxon>Euplotida</taxon>
        <taxon>Euplotidae</taxon>
        <taxon>Moneuplotes</taxon>
    </lineage>
</organism>
<feature type="domain" description="Arrestin C-terminal-like" evidence="2">
    <location>
        <begin position="181"/>
        <end position="337"/>
    </location>
</feature>
<dbReference type="InterPro" id="IPR050357">
    <property type="entry name" value="Arrestin_domain-protein"/>
</dbReference>
<dbReference type="GO" id="GO:0005737">
    <property type="term" value="C:cytoplasm"/>
    <property type="evidence" value="ECO:0007669"/>
    <property type="project" value="TreeGrafter"/>
</dbReference>
<feature type="compositionally biased region" description="Basic and acidic residues" evidence="1">
    <location>
        <begin position="403"/>
        <end position="418"/>
    </location>
</feature>
<evidence type="ECO:0000313" key="3">
    <source>
        <dbReference type="EMBL" id="CAI2371342.1"/>
    </source>
</evidence>
<gene>
    <name evidence="3" type="ORF">ECRASSUSDP1_LOCUS12663</name>
</gene>
<dbReference type="InterPro" id="IPR014756">
    <property type="entry name" value="Ig_E-set"/>
</dbReference>
<feature type="region of interest" description="Disordered" evidence="1">
    <location>
        <begin position="390"/>
        <end position="418"/>
    </location>
</feature>
<name>A0AAD1UMA3_EUPCR</name>
<dbReference type="SUPFAM" id="SSF81296">
    <property type="entry name" value="E set domains"/>
    <property type="match status" value="2"/>
</dbReference>
<dbReference type="GO" id="GO:0015031">
    <property type="term" value="P:protein transport"/>
    <property type="evidence" value="ECO:0007669"/>
    <property type="project" value="TreeGrafter"/>
</dbReference>
<dbReference type="InterPro" id="IPR011021">
    <property type="entry name" value="Arrestin-like_N"/>
</dbReference>
<comment type="caution">
    <text evidence="3">The sequence shown here is derived from an EMBL/GenBank/DDBJ whole genome shotgun (WGS) entry which is preliminary data.</text>
</comment>